<accession>A0A3D3R8S4</accession>
<dbReference type="GO" id="GO:0006637">
    <property type="term" value="P:acyl-CoA metabolic process"/>
    <property type="evidence" value="ECO:0007669"/>
    <property type="project" value="TreeGrafter"/>
</dbReference>
<accession>A0A517XI86</accession>
<dbReference type="InterPro" id="IPR040170">
    <property type="entry name" value="Cytosol_ACT"/>
</dbReference>
<dbReference type="PROSITE" id="PS51770">
    <property type="entry name" value="HOTDOG_ACOT"/>
    <property type="match status" value="1"/>
</dbReference>
<gene>
    <name evidence="3" type="ORF">DIT97_19915</name>
</gene>
<dbReference type="InterPro" id="IPR033120">
    <property type="entry name" value="HOTDOG_ACOT"/>
</dbReference>
<dbReference type="Gene3D" id="3.10.129.10">
    <property type="entry name" value="Hotdog Thioesterase"/>
    <property type="match status" value="1"/>
</dbReference>
<dbReference type="FunFam" id="3.10.129.10:FF:000008">
    <property type="entry name" value="Acyl-CoA thioester hydrolase"/>
    <property type="match status" value="1"/>
</dbReference>
<comment type="similarity">
    <text evidence="1">Belongs to the acyl coenzyme A hydrolase family.</text>
</comment>
<name>A0A3D3R8S4_9PLAN</name>
<dbReference type="RefSeq" id="WP_154901139.1">
    <property type="nucleotide sequence ID" value="NZ_CAXAST010000006.1"/>
</dbReference>
<protein>
    <submittedName>
        <fullName evidence="3">Acyl-CoA thioester hydrolase YciA</fullName>
    </submittedName>
</protein>
<proteinExistence type="inferred from homology"/>
<evidence type="ECO:0000313" key="3">
    <source>
        <dbReference type="EMBL" id="HCO25179.1"/>
    </source>
</evidence>
<dbReference type="PANTHER" id="PTHR11049:SF5">
    <property type="entry name" value="ACYL-COA THIOESTER HYDROLASE YCIA"/>
    <property type="match status" value="1"/>
</dbReference>
<dbReference type="GO" id="GO:0005829">
    <property type="term" value="C:cytosol"/>
    <property type="evidence" value="ECO:0007669"/>
    <property type="project" value="TreeGrafter"/>
</dbReference>
<evidence type="ECO:0000256" key="2">
    <source>
        <dbReference type="ARBA" id="ARBA00022801"/>
    </source>
</evidence>
<dbReference type="InterPro" id="IPR029069">
    <property type="entry name" value="HotDog_dom_sf"/>
</dbReference>
<keyword evidence="2 3" id="KW-0378">Hydrolase</keyword>
<evidence type="ECO:0000256" key="1">
    <source>
        <dbReference type="ARBA" id="ARBA00010458"/>
    </source>
</evidence>
<dbReference type="Proteomes" id="UP000263642">
    <property type="component" value="Unassembled WGS sequence"/>
</dbReference>
<dbReference type="SUPFAM" id="SSF54637">
    <property type="entry name" value="Thioesterase/thiol ester dehydrase-isomerase"/>
    <property type="match status" value="1"/>
</dbReference>
<reference evidence="3 4" key="1">
    <citation type="journal article" date="2018" name="Nat. Biotechnol.">
        <title>A standardized bacterial taxonomy based on genome phylogeny substantially revises the tree of life.</title>
        <authorList>
            <person name="Parks D.H."/>
            <person name="Chuvochina M."/>
            <person name="Waite D.W."/>
            <person name="Rinke C."/>
            <person name="Skarshewski A."/>
            <person name="Chaumeil P.A."/>
            <person name="Hugenholtz P."/>
        </authorList>
    </citation>
    <scope>NUCLEOTIDE SEQUENCE [LARGE SCALE GENOMIC DNA]</scope>
    <source>
        <strain evidence="3">UBA9375</strain>
    </source>
</reference>
<comment type="caution">
    <text evidence="3">The sequence shown here is derived from an EMBL/GenBank/DDBJ whole genome shotgun (WGS) entry which is preliminary data.</text>
</comment>
<dbReference type="AlphaFoldDB" id="A0A3D3R8S4"/>
<dbReference type="CDD" id="cd03442">
    <property type="entry name" value="BFIT_BACH"/>
    <property type="match status" value="1"/>
</dbReference>
<evidence type="ECO:0000313" key="4">
    <source>
        <dbReference type="Proteomes" id="UP000263642"/>
    </source>
</evidence>
<dbReference type="NCBIfam" id="NF007970">
    <property type="entry name" value="PRK10694.1"/>
    <property type="match status" value="1"/>
</dbReference>
<dbReference type="GO" id="GO:0009062">
    <property type="term" value="P:fatty acid catabolic process"/>
    <property type="evidence" value="ECO:0007669"/>
    <property type="project" value="TreeGrafter"/>
</dbReference>
<dbReference type="GO" id="GO:0052816">
    <property type="term" value="F:long-chain fatty acyl-CoA hydrolase activity"/>
    <property type="evidence" value="ECO:0007669"/>
    <property type="project" value="TreeGrafter"/>
</dbReference>
<dbReference type="InterPro" id="IPR006683">
    <property type="entry name" value="Thioestr_dom"/>
</dbReference>
<sequence length="137" mass="15047">MKEEICELPDGKLILRTLAMPADTNANGDIFGGWIMSQMDIAGGILSKEVSGTRTVTIAVESMKFIRPVKVGDVVCCYGTVERIGTTSVTLQLEVWVEPVLRHEDSQCPCFKVTEAAFTYVAIDHQGKKTPIVRKKS</sequence>
<dbReference type="PANTHER" id="PTHR11049">
    <property type="entry name" value="ACYL COENZYME A THIOESTER HYDROLASE"/>
    <property type="match status" value="1"/>
</dbReference>
<organism evidence="3 4">
    <name type="scientific">Gimesia maris</name>
    <dbReference type="NCBI Taxonomy" id="122"/>
    <lineage>
        <taxon>Bacteria</taxon>
        <taxon>Pseudomonadati</taxon>
        <taxon>Planctomycetota</taxon>
        <taxon>Planctomycetia</taxon>
        <taxon>Planctomycetales</taxon>
        <taxon>Planctomycetaceae</taxon>
        <taxon>Gimesia</taxon>
    </lineage>
</organism>
<dbReference type="EMBL" id="DQAY01000118">
    <property type="protein sequence ID" value="HCO25179.1"/>
    <property type="molecule type" value="Genomic_DNA"/>
</dbReference>
<dbReference type="Pfam" id="PF03061">
    <property type="entry name" value="4HBT"/>
    <property type="match status" value="1"/>
</dbReference>